<keyword evidence="6" id="KW-1185">Reference proteome</keyword>
<dbReference type="Pfam" id="PF01370">
    <property type="entry name" value="Epimerase"/>
    <property type="match status" value="1"/>
</dbReference>
<evidence type="ECO:0000256" key="3">
    <source>
        <dbReference type="ARBA" id="ARBA00023027"/>
    </source>
</evidence>
<name>A0ABN1CJ89_SACER</name>
<dbReference type="SUPFAM" id="SSF51735">
    <property type="entry name" value="NAD(P)-binding Rossmann-fold domains"/>
    <property type="match status" value="1"/>
</dbReference>
<dbReference type="PANTHER" id="PTHR43103">
    <property type="entry name" value="NUCLEOSIDE-DIPHOSPHATE-SUGAR EPIMERASE"/>
    <property type="match status" value="1"/>
</dbReference>
<dbReference type="EMBL" id="BAAAGS010000009">
    <property type="protein sequence ID" value="GAA0520020.1"/>
    <property type="molecule type" value="Genomic_DNA"/>
</dbReference>
<protein>
    <recommendedName>
        <fullName evidence="4">NAD-dependent epimerase/dehydratase domain-containing protein</fullName>
    </recommendedName>
</protein>
<evidence type="ECO:0000256" key="1">
    <source>
        <dbReference type="ARBA" id="ARBA00007637"/>
    </source>
</evidence>
<gene>
    <name evidence="5" type="ORF">GCM10009533_18950</name>
</gene>
<keyword evidence="2" id="KW-0560">Oxidoreductase</keyword>
<dbReference type="RefSeq" id="WP_231850024.1">
    <property type="nucleotide sequence ID" value="NZ_BAAAGS010000009.1"/>
</dbReference>
<accession>A0ABN1CJ89</accession>
<reference evidence="5 6" key="1">
    <citation type="journal article" date="2019" name="Int. J. Syst. Evol. Microbiol.">
        <title>The Global Catalogue of Microorganisms (GCM) 10K type strain sequencing project: providing services to taxonomists for standard genome sequencing and annotation.</title>
        <authorList>
            <consortium name="The Broad Institute Genomics Platform"/>
            <consortium name="The Broad Institute Genome Sequencing Center for Infectious Disease"/>
            <person name="Wu L."/>
            <person name="Ma J."/>
        </authorList>
    </citation>
    <scope>NUCLEOTIDE SEQUENCE [LARGE SCALE GENOMIC DNA]</scope>
    <source>
        <strain evidence="5 6">JCM 10303</strain>
    </source>
</reference>
<comment type="caution">
    <text evidence="5">The sequence shown here is derived from an EMBL/GenBank/DDBJ whole genome shotgun (WGS) entry which is preliminary data.</text>
</comment>
<keyword evidence="3" id="KW-0520">NAD</keyword>
<dbReference type="InterPro" id="IPR036291">
    <property type="entry name" value="NAD(P)-bd_dom_sf"/>
</dbReference>
<dbReference type="Proteomes" id="UP001500729">
    <property type="component" value="Unassembled WGS sequence"/>
</dbReference>
<feature type="domain" description="NAD-dependent epimerase/dehydratase" evidence="4">
    <location>
        <begin position="3"/>
        <end position="168"/>
    </location>
</feature>
<organism evidence="5 6">
    <name type="scientific">Saccharopolyspora erythraea</name>
    <name type="common">Streptomyces erythraeus</name>
    <dbReference type="NCBI Taxonomy" id="1836"/>
    <lineage>
        <taxon>Bacteria</taxon>
        <taxon>Bacillati</taxon>
        <taxon>Actinomycetota</taxon>
        <taxon>Actinomycetes</taxon>
        <taxon>Pseudonocardiales</taxon>
        <taxon>Pseudonocardiaceae</taxon>
        <taxon>Saccharopolyspora</taxon>
    </lineage>
</organism>
<evidence type="ECO:0000256" key="2">
    <source>
        <dbReference type="ARBA" id="ARBA00023002"/>
    </source>
</evidence>
<evidence type="ECO:0000313" key="5">
    <source>
        <dbReference type="EMBL" id="GAA0520020.1"/>
    </source>
</evidence>
<evidence type="ECO:0000313" key="6">
    <source>
        <dbReference type="Proteomes" id="UP001500729"/>
    </source>
</evidence>
<evidence type="ECO:0000259" key="4">
    <source>
        <dbReference type="Pfam" id="PF01370"/>
    </source>
</evidence>
<dbReference type="PANTHER" id="PTHR43103:SF5">
    <property type="entry name" value="4-EPIMERASE, PUTATIVE (AFU_ORTHOLOGUE AFUA_7G00360)-RELATED"/>
    <property type="match status" value="1"/>
</dbReference>
<sequence length="276" mass="29822">MRVAVTGANGRIGRVVVDALVHDGHEVVAIDRSLPQARAGVEAVAADVTDFDAVRDALEGCRGLAHLAAVPSPWHDAGHVVHNTNVTAGFNALSAAVQAGIWKVCQASSINAVGGAFSRRARYDYFPVDEAHPTYNEDPYSLSKWIAEAQADSFARRYAQLTVSSLRIHGAVPDRDAARVSDPGDPIAVNHLWGYVRLDAIAQAFLLALRADWRGHEVFNIVAPDTAVDVESRELAAEHYPQVPIRAEMAGRDGFYDCSKARRVLGWTHEPGHAHG</sequence>
<dbReference type="Gene3D" id="3.40.50.720">
    <property type="entry name" value="NAD(P)-binding Rossmann-like Domain"/>
    <property type="match status" value="1"/>
</dbReference>
<dbReference type="InterPro" id="IPR001509">
    <property type="entry name" value="Epimerase_deHydtase"/>
</dbReference>
<proteinExistence type="inferred from homology"/>
<comment type="similarity">
    <text evidence="1">Belongs to the NAD(P)-dependent epimerase/dehydratase family.</text>
</comment>